<dbReference type="InterPro" id="IPR040463">
    <property type="entry name" value="BAP29/BAP31_N"/>
</dbReference>
<feature type="coiled-coil region" evidence="12">
    <location>
        <begin position="155"/>
        <end position="203"/>
    </location>
</feature>
<feature type="transmembrane region" description="Helical" evidence="11">
    <location>
        <begin position="7"/>
        <end position="28"/>
    </location>
</feature>
<keyword evidence="10 11" id="KW-0472">Membrane</keyword>
<protein>
    <recommendedName>
        <fullName evidence="11">Endoplasmic reticulum transmembrane protein</fullName>
    </recommendedName>
</protein>
<dbReference type="GO" id="GO:0006886">
    <property type="term" value="P:intracellular protein transport"/>
    <property type="evidence" value="ECO:0007669"/>
    <property type="project" value="UniProtKB-UniRule"/>
</dbReference>
<dbReference type="GO" id="GO:0005789">
    <property type="term" value="C:endoplasmic reticulum membrane"/>
    <property type="evidence" value="ECO:0007669"/>
    <property type="project" value="UniProtKB-SubCell"/>
</dbReference>
<reference evidence="15 16" key="1">
    <citation type="journal article" date="2020" name="ISME J.">
        <title>Uncovering the hidden diversity of litter-decomposition mechanisms in mushroom-forming fungi.</title>
        <authorList>
            <person name="Floudas D."/>
            <person name="Bentzer J."/>
            <person name="Ahren D."/>
            <person name="Johansson T."/>
            <person name="Persson P."/>
            <person name="Tunlid A."/>
        </authorList>
    </citation>
    <scope>NUCLEOTIDE SEQUENCE [LARGE SCALE GENOMIC DNA]</scope>
    <source>
        <strain evidence="15 16">CBS 146.42</strain>
    </source>
</reference>
<comment type="similarity">
    <text evidence="2 11">Belongs to the BCAP29/BCAP31 family.</text>
</comment>
<evidence type="ECO:0000256" key="9">
    <source>
        <dbReference type="ARBA" id="ARBA00023054"/>
    </source>
</evidence>
<organism evidence="15 16">
    <name type="scientific">Leucocoprinus leucothites</name>
    <dbReference type="NCBI Taxonomy" id="201217"/>
    <lineage>
        <taxon>Eukaryota</taxon>
        <taxon>Fungi</taxon>
        <taxon>Dikarya</taxon>
        <taxon>Basidiomycota</taxon>
        <taxon>Agaricomycotina</taxon>
        <taxon>Agaricomycetes</taxon>
        <taxon>Agaricomycetidae</taxon>
        <taxon>Agaricales</taxon>
        <taxon>Agaricineae</taxon>
        <taxon>Agaricaceae</taxon>
        <taxon>Leucocoprinus</taxon>
    </lineage>
</organism>
<feature type="domain" description="BAP29/BAP31 transmembrane" evidence="13">
    <location>
        <begin position="1"/>
        <end position="138"/>
    </location>
</feature>
<evidence type="ECO:0000256" key="5">
    <source>
        <dbReference type="ARBA" id="ARBA00022824"/>
    </source>
</evidence>
<dbReference type="InterPro" id="IPR041672">
    <property type="entry name" value="Bap31/Bap29_C"/>
</dbReference>
<evidence type="ECO:0000313" key="16">
    <source>
        <dbReference type="Proteomes" id="UP000559027"/>
    </source>
</evidence>
<comment type="subcellular location">
    <subcellularLocation>
        <location evidence="1 11">Endoplasmic reticulum membrane</location>
        <topology evidence="1 11">Multi-pass membrane protein</topology>
    </subcellularLocation>
</comment>
<keyword evidence="16" id="KW-1185">Reference proteome</keyword>
<dbReference type="PANTHER" id="PTHR12701">
    <property type="entry name" value="BCR-ASSOCIATED PROTEIN, BAP"/>
    <property type="match status" value="1"/>
</dbReference>
<evidence type="ECO:0000256" key="11">
    <source>
        <dbReference type="RuleBase" id="RU367026"/>
    </source>
</evidence>
<evidence type="ECO:0000256" key="7">
    <source>
        <dbReference type="ARBA" id="ARBA00022927"/>
    </source>
</evidence>
<dbReference type="GO" id="GO:0006888">
    <property type="term" value="P:endoplasmic reticulum to Golgi vesicle-mediated transport"/>
    <property type="evidence" value="ECO:0007669"/>
    <property type="project" value="UniProtKB-UniRule"/>
</dbReference>
<evidence type="ECO:0000256" key="12">
    <source>
        <dbReference type="SAM" id="Coils"/>
    </source>
</evidence>
<evidence type="ECO:0000256" key="2">
    <source>
        <dbReference type="ARBA" id="ARBA00007956"/>
    </source>
</evidence>
<evidence type="ECO:0000259" key="13">
    <source>
        <dbReference type="Pfam" id="PF05529"/>
    </source>
</evidence>
<keyword evidence="9 12" id="KW-0175">Coiled coil</keyword>
<dbReference type="Gene3D" id="1.20.5.110">
    <property type="match status" value="1"/>
</dbReference>
<comment type="caution">
    <text evidence="15">The sequence shown here is derived from an EMBL/GenBank/DDBJ whole genome shotgun (WGS) entry which is preliminary data.</text>
</comment>
<dbReference type="GO" id="GO:0070973">
    <property type="term" value="P:protein localization to endoplasmic reticulum exit site"/>
    <property type="evidence" value="ECO:0007669"/>
    <property type="project" value="UniProtKB-UniRule"/>
</dbReference>
<proteinExistence type="inferred from homology"/>
<dbReference type="PANTHER" id="PTHR12701:SF20">
    <property type="entry name" value="ENDOPLASMIC RETICULUM TRANSMEMBRANE PROTEIN"/>
    <property type="match status" value="1"/>
</dbReference>
<feature type="domain" description="Bap31/Bap29 cytoplasmic coiled-coil" evidence="14">
    <location>
        <begin position="153"/>
        <end position="200"/>
    </location>
</feature>
<sequence length="203" mass="23275">MTIYYSLTFLLLAAEMVTFCILVSPLPFSVRKHLFSFLSTSAIVAKIAYALKISFIFVAILFADALQRMFRITAETDLIKSGKGGVPDVRAESNIHARKFYAQRNVYLTGFCLFLSLVLTRSFHIIAELIHTQEEYTKLKQQKGVVKPSEAQKEIAELKEKLATKDRDYETLKKQASQNYKEYDRLATELNTLSENKSDKRRD</sequence>
<dbReference type="Pfam" id="PF05529">
    <property type="entry name" value="Bap31"/>
    <property type="match status" value="1"/>
</dbReference>
<keyword evidence="8 11" id="KW-1133">Transmembrane helix</keyword>
<evidence type="ECO:0000256" key="4">
    <source>
        <dbReference type="ARBA" id="ARBA00022692"/>
    </source>
</evidence>
<keyword evidence="6 11" id="KW-0931">ER-Golgi transport</keyword>
<keyword evidence="3 11" id="KW-0813">Transport</keyword>
<dbReference type="EMBL" id="JAACJO010000012">
    <property type="protein sequence ID" value="KAF5351847.1"/>
    <property type="molecule type" value="Genomic_DNA"/>
</dbReference>
<dbReference type="Proteomes" id="UP000559027">
    <property type="component" value="Unassembled WGS sequence"/>
</dbReference>
<evidence type="ECO:0000256" key="10">
    <source>
        <dbReference type="ARBA" id="ARBA00023136"/>
    </source>
</evidence>
<feature type="transmembrane region" description="Helical" evidence="11">
    <location>
        <begin position="34"/>
        <end position="62"/>
    </location>
</feature>
<evidence type="ECO:0000256" key="1">
    <source>
        <dbReference type="ARBA" id="ARBA00004477"/>
    </source>
</evidence>
<dbReference type="Pfam" id="PF18035">
    <property type="entry name" value="Bap31_Bap29_C"/>
    <property type="match status" value="1"/>
</dbReference>
<comment type="function">
    <text evidence="11">May play a role in anterograde transport of membrane proteins from the endoplasmic reticulum to the Golgi.</text>
</comment>
<evidence type="ECO:0000256" key="6">
    <source>
        <dbReference type="ARBA" id="ARBA00022892"/>
    </source>
</evidence>
<evidence type="ECO:0000256" key="8">
    <source>
        <dbReference type="ARBA" id="ARBA00022989"/>
    </source>
</evidence>
<evidence type="ECO:0000259" key="14">
    <source>
        <dbReference type="Pfam" id="PF18035"/>
    </source>
</evidence>
<keyword evidence="7 11" id="KW-0653">Protein transport</keyword>
<keyword evidence="5 11" id="KW-0256">Endoplasmic reticulum</keyword>
<dbReference type="AlphaFoldDB" id="A0A8H5D430"/>
<gene>
    <name evidence="15" type="ORF">D9756_007727</name>
</gene>
<feature type="transmembrane region" description="Helical" evidence="11">
    <location>
        <begin position="106"/>
        <end position="127"/>
    </location>
</feature>
<evidence type="ECO:0000313" key="15">
    <source>
        <dbReference type="EMBL" id="KAF5351847.1"/>
    </source>
</evidence>
<evidence type="ECO:0000256" key="3">
    <source>
        <dbReference type="ARBA" id="ARBA00022448"/>
    </source>
</evidence>
<keyword evidence="4 11" id="KW-0812">Transmembrane</keyword>
<dbReference type="InterPro" id="IPR008417">
    <property type="entry name" value="BAP29/BAP31"/>
</dbReference>
<dbReference type="OrthoDB" id="435607at2759"/>
<accession>A0A8H5D430</accession>
<name>A0A8H5D430_9AGAR</name>